<evidence type="ECO:0000313" key="3">
    <source>
        <dbReference type="Proteomes" id="UP001370348"/>
    </source>
</evidence>
<dbReference type="EMBL" id="CP089984">
    <property type="protein sequence ID" value="WXB11808.1"/>
    <property type="molecule type" value="Genomic_DNA"/>
</dbReference>
<accession>A0ABZ2LLL1</accession>
<proteinExistence type="predicted"/>
<sequence length="344" mass="36064">MFAQKSQPQAAGSLLVSPTPAPNRSADRAPPALFPELNVRRFDFGSIPIYGPEGPRPHAPLAVKAPAMLGHRATAEARVLQAKRDVGNVDDPLEREADRVADAIMRSPTAVATTTEEGENGVAGRAHSETVARDLSSAPAGKVQRKLVATGDGAGFASLANTVIAAQFTVRVAANGEVTLVSSNVNGPLTADAQELVRTLRNAIGNAKTVTIRFVHGQTSTDPADARILIGGFRQSKIDLDDVRALGIHTSGTNAGAALTHEISEQFEKQVTGANEGTAHVTALQAEARAVGATRIAASSRAVNATTVETTISYRYPNGGILDLVMFVTKGTNNITDVVRTWRP</sequence>
<organism evidence="2 3">
    <name type="scientific">Pendulispora albinea</name>
    <dbReference type="NCBI Taxonomy" id="2741071"/>
    <lineage>
        <taxon>Bacteria</taxon>
        <taxon>Pseudomonadati</taxon>
        <taxon>Myxococcota</taxon>
        <taxon>Myxococcia</taxon>
        <taxon>Myxococcales</taxon>
        <taxon>Sorangiineae</taxon>
        <taxon>Pendulisporaceae</taxon>
        <taxon>Pendulispora</taxon>
    </lineage>
</organism>
<dbReference type="RefSeq" id="WP_394821426.1">
    <property type="nucleotide sequence ID" value="NZ_CP089984.1"/>
</dbReference>
<evidence type="ECO:0000313" key="2">
    <source>
        <dbReference type="EMBL" id="WXB11808.1"/>
    </source>
</evidence>
<name>A0ABZ2LLL1_9BACT</name>
<keyword evidence="3" id="KW-1185">Reference proteome</keyword>
<feature type="region of interest" description="Disordered" evidence="1">
    <location>
        <begin position="1"/>
        <end position="32"/>
    </location>
</feature>
<gene>
    <name evidence="2" type="ORF">LZC94_28605</name>
</gene>
<evidence type="ECO:0000256" key="1">
    <source>
        <dbReference type="SAM" id="MobiDB-lite"/>
    </source>
</evidence>
<dbReference type="Proteomes" id="UP001370348">
    <property type="component" value="Chromosome"/>
</dbReference>
<feature type="compositionally biased region" description="Polar residues" evidence="1">
    <location>
        <begin position="1"/>
        <end position="10"/>
    </location>
</feature>
<protein>
    <submittedName>
        <fullName evidence="2">Uncharacterized protein</fullName>
    </submittedName>
</protein>
<reference evidence="2 3" key="1">
    <citation type="submission" date="2021-12" db="EMBL/GenBank/DDBJ databases">
        <title>Discovery of the Pendulisporaceae a myxobacterial family with distinct sporulation behavior and unique specialized metabolism.</title>
        <authorList>
            <person name="Garcia R."/>
            <person name="Popoff A."/>
            <person name="Bader C.D."/>
            <person name="Loehr J."/>
            <person name="Walesch S."/>
            <person name="Walt C."/>
            <person name="Boldt J."/>
            <person name="Bunk B."/>
            <person name="Haeckl F.J.F.P.J."/>
            <person name="Gunesch A.P."/>
            <person name="Birkelbach J."/>
            <person name="Nuebel U."/>
            <person name="Pietschmann T."/>
            <person name="Bach T."/>
            <person name="Mueller R."/>
        </authorList>
    </citation>
    <scope>NUCLEOTIDE SEQUENCE [LARGE SCALE GENOMIC DNA]</scope>
    <source>
        <strain evidence="2 3">MSr11954</strain>
    </source>
</reference>